<accession>A0A150G0U4</accession>
<dbReference type="InterPro" id="IPR027417">
    <property type="entry name" value="P-loop_NTPase"/>
</dbReference>
<proteinExistence type="predicted"/>
<protein>
    <submittedName>
        <fullName evidence="2">Uncharacterized protein</fullName>
    </submittedName>
</protein>
<dbReference type="PANTHER" id="PTHR42927:SF1">
    <property type="entry name" value="HELICASE SUPERFAMILY 1 AND 2 DOMAIN-CONTAINING PROTEIN"/>
    <property type="match status" value="1"/>
</dbReference>
<reference evidence="3" key="1">
    <citation type="journal article" date="2016" name="Nat. Commun.">
        <title>The Gonium pectorale genome demonstrates co-option of cell cycle regulation during the evolution of multicellularity.</title>
        <authorList>
            <person name="Hanschen E.R."/>
            <person name="Marriage T.N."/>
            <person name="Ferris P.J."/>
            <person name="Hamaji T."/>
            <person name="Toyoda A."/>
            <person name="Fujiyama A."/>
            <person name="Neme R."/>
            <person name="Noguchi H."/>
            <person name="Minakuchi Y."/>
            <person name="Suzuki M."/>
            <person name="Kawai-Toyooka H."/>
            <person name="Smith D.R."/>
            <person name="Sparks H."/>
            <person name="Anderson J."/>
            <person name="Bakaric R."/>
            <person name="Luria V."/>
            <person name="Karger A."/>
            <person name="Kirschner M.W."/>
            <person name="Durand P.M."/>
            <person name="Michod R.E."/>
            <person name="Nozaki H."/>
            <person name="Olson B.J."/>
        </authorList>
    </citation>
    <scope>NUCLEOTIDE SEQUENCE [LARGE SCALE GENOMIC DNA]</scope>
    <source>
        <strain evidence="3">NIES-2863</strain>
    </source>
</reference>
<dbReference type="AlphaFoldDB" id="A0A150G0U4"/>
<sequence length="262" mass="26204">MSSTALRPAAAATVATAALASGGHGSGAAAGAAGDDEADESEGATDGGGEEAEEGEGGEDEEGGGVLLPVSEADINGAGADPRAARLLVVCSKYETGYDDPRLGALFIDRALSGGRAVQVLGRINRPAPALRKAAGLLAVVDFANSAGALREAFEAFFDVTVLTTGKAARRLRQQRQMESALCRILEQLQPAADRAAAAAAGGGDGGGSLMRLGVAEMAALAGGLPPDARSALEADLAAYVSLSGSLRAEAAEMPRASRRRC</sequence>
<dbReference type="Gene3D" id="3.40.50.300">
    <property type="entry name" value="P-loop containing nucleotide triphosphate hydrolases"/>
    <property type="match status" value="1"/>
</dbReference>
<dbReference type="OrthoDB" id="2419400at2759"/>
<dbReference type="EMBL" id="LSYV01000110">
    <property type="protein sequence ID" value="KXZ42940.1"/>
    <property type="molecule type" value="Genomic_DNA"/>
</dbReference>
<evidence type="ECO:0000256" key="1">
    <source>
        <dbReference type="SAM" id="MobiDB-lite"/>
    </source>
</evidence>
<comment type="caution">
    <text evidence="2">The sequence shown here is derived from an EMBL/GenBank/DDBJ whole genome shotgun (WGS) entry which is preliminary data.</text>
</comment>
<evidence type="ECO:0000313" key="3">
    <source>
        <dbReference type="Proteomes" id="UP000075714"/>
    </source>
</evidence>
<feature type="region of interest" description="Disordered" evidence="1">
    <location>
        <begin position="21"/>
        <end position="66"/>
    </location>
</feature>
<dbReference type="STRING" id="33097.A0A150G0U4"/>
<dbReference type="Proteomes" id="UP000075714">
    <property type="component" value="Unassembled WGS sequence"/>
</dbReference>
<keyword evidence="3" id="KW-1185">Reference proteome</keyword>
<organism evidence="2 3">
    <name type="scientific">Gonium pectorale</name>
    <name type="common">Green alga</name>
    <dbReference type="NCBI Taxonomy" id="33097"/>
    <lineage>
        <taxon>Eukaryota</taxon>
        <taxon>Viridiplantae</taxon>
        <taxon>Chlorophyta</taxon>
        <taxon>core chlorophytes</taxon>
        <taxon>Chlorophyceae</taxon>
        <taxon>CS clade</taxon>
        <taxon>Chlamydomonadales</taxon>
        <taxon>Volvocaceae</taxon>
        <taxon>Gonium</taxon>
    </lineage>
</organism>
<gene>
    <name evidence="2" type="ORF">GPECTOR_110g233</name>
</gene>
<feature type="compositionally biased region" description="Acidic residues" evidence="1">
    <location>
        <begin position="34"/>
        <end position="63"/>
    </location>
</feature>
<evidence type="ECO:0000313" key="2">
    <source>
        <dbReference type="EMBL" id="KXZ42940.1"/>
    </source>
</evidence>
<dbReference type="PANTHER" id="PTHR42927">
    <property type="entry name" value="HELICASE SUPERFAMILY 1 AND 2 DOMAIN-CONTAINING PROTEIN"/>
    <property type="match status" value="1"/>
</dbReference>
<name>A0A150G0U4_GONPE</name>